<feature type="chain" id="PRO_5012707650" evidence="1">
    <location>
        <begin position="20"/>
        <end position="885"/>
    </location>
</feature>
<dbReference type="STRING" id="572036.SAMN05661099_3237"/>
<keyword evidence="2" id="KW-0675">Receptor</keyword>
<dbReference type="SUPFAM" id="SSF49464">
    <property type="entry name" value="Carboxypeptidase regulatory domain-like"/>
    <property type="match status" value="1"/>
</dbReference>
<dbReference type="EMBL" id="FUYR01000005">
    <property type="protein sequence ID" value="SKB88367.1"/>
    <property type="molecule type" value="Genomic_DNA"/>
</dbReference>
<dbReference type="Gene3D" id="2.60.40.1120">
    <property type="entry name" value="Carboxypeptidase-like, regulatory domain"/>
    <property type="match status" value="1"/>
</dbReference>
<feature type="signal peptide" evidence="1">
    <location>
        <begin position="1"/>
        <end position="19"/>
    </location>
</feature>
<dbReference type="PROSITE" id="PS51257">
    <property type="entry name" value="PROKAR_LIPOPROTEIN"/>
    <property type="match status" value="1"/>
</dbReference>
<evidence type="ECO:0000313" key="2">
    <source>
        <dbReference type="EMBL" id="SKB88367.1"/>
    </source>
</evidence>
<organism evidence="2 3">
    <name type="scientific">Daejeonella lutea</name>
    <dbReference type="NCBI Taxonomy" id="572036"/>
    <lineage>
        <taxon>Bacteria</taxon>
        <taxon>Pseudomonadati</taxon>
        <taxon>Bacteroidota</taxon>
        <taxon>Sphingobacteriia</taxon>
        <taxon>Sphingobacteriales</taxon>
        <taxon>Sphingobacteriaceae</taxon>
        <taxon>Daejeonella</taxon>
    </lineage>
</organism>
<dbReference type="Proteomes" id="UP000189981">
    <property type="component" value="Unassembled WGS sequence"/>
</dbReference>
<proteinExistence type="predicted"/>
<dbReference type="OrthoDB" id="603275at2"/>
<name>A0A1T5EWQ7_9SPHI</name>
<dbReference type="InterPro" id="IPR008969">
    <property type="entry name" value="CarboxyPept-like_regulatory"/>
</dbReference>
<protein>
    <submittedName>
        <fullName evidence="2">Outer membrane receptor proteins, mostly Fe transport</fullName>
    </submittedName>
</protein>
<keyword evidence="3" id="KW-1185">Reference proteome</keyword>
<dbReference type="RefSeq" id="WP_079703747.1">
    <property type="nucleotide sequence ID" value="NZ_FUYR01000005.1"/>
</dbReference>
<evidence type="ECO:0000256" key="1">
    <source>
        <dbReference type="SAM" id="SignalP"/>
    </source>
</evidence>
<dbReference type="AlphaFoldDB" id="A0A1T5EWQ7"/>
<gene>
    <name evidence="2" type="ORF">SAMN05661099_3237</name>
</gene>
<dbReference type="Pfam" id="PF13620">
    <property type="entry name" value="CarboxypepD_reg"/>
    <property type="match status" value="1"/>
</dbReference>
<dbReference type="SUPFAM" id="SSF56935">
    <property type="entry name" value="Porins"/>
    <property type="match status" value="1"/>
</dbReference>
<reference evidence="3" key="1">
    <citation type="submission" date="2017-02" db="EMBL/GenBank/DDBJ databases">
        <authorList>
            <person name="Varghese N."/>
            <person name="Submissions S."/>
        </authorList>
    </citation>
    <scope>NUCLEOTIDE SEQUENCE [LARGE SCALE GENOMIC DNA]</scope>
    <source>
        <strain evidence="3">DSM 22385</strain>
    </source>
</reference>
<sequence length="885" mass="98538">MKQLLILTCFSLFACFAFGQQTINGKVTDAQGKAIEAVSINLKDAEGNILSFTRTNAAGVYKFSLKDQAKGLRVEASSLGYKKAGVNVTDPTKPYNLILQDNAIDLAPVTVKNRAALTVNGDTLSYKTSDFADKQDRTIGDVIKRMPGVEVAESGKISYNGKAISNLYVDGDNLLDDKYNIATKSIPQGAVDKVQVIQNDQPIKMMRKNNMSEDVALNLVIKDDAKMKVMGDALAGAGAPDKFDGNVSAMLFNKELKFVNNIKGNNIGVDPGMDVVGHNMADLMRRQENSKPANLLSTGAAGVPGLPQNRSLLNTAGLVNLNNLYKFNTDLQMRANVSYLYDERVQQYDKLSEIYLPGQTVRYTELQDNLLKPQKLQTQLNLNENSDLHYLNNTFKADYLPSQATSRIVLNGTGANQSLNQKTFDISNEFNYRKKLKSENILNLYSFLNKISQPEILSITPGLNADINNSGMPYAGLDQLLKQPAFFTNNYASMAFVKNQFSQTYKAGFSLQEQEINSQLYRIQNSGITELLSSNAVNDLNWSRTRVYAEGTYELKKDKIQGGLSLPLGYNLIKYQDGVTRLDKSMRRLFLTPSLNVKYLTGIETYLTMNYSFRNELGGINDIYRGTILRNYRSFFANNSPLSEVRTHNVGASFNFRKAMQMLFFNITGNYSDAALNTISSMSLTDNIQQSVALPLSNHIRNYGLSASSSKYLFGLSSTVNAGVSFNYSTFAQLQNGLLTPFGSRTLSYKGGIESKLTRFMTASYNLNYSVTDNKAKVSNGLENNYQQLRQQSTLSFTTLKNVYVNVSGEHLYTHQSTQPDLEYLFADLNLRYKLVKMKTDLEFGVTNLANIKTFDALILSANSFTTGSYRIPGRIAMLRARFNF</sequence>
<accession>A0A1T5EWQ7</accession>
<keyword evidence="1" id="KW-0732">Signal</keyword>
<evidence type="ECO:0000313" key="3">
    <source>
        <dbReference type="Proteomes" id="UP000189981"/>
    </source>
</evidence>